<accession>A0ABD5V0L2</accession>
<organism evidence="2 3">
    <name type="scientific">Halopenitus salinus</name>
    <dbReference type="NCBI Taxonomy" id="1198295"/>
    <lineage>
        <taxon>Archaea</taxon>
        <taxon>Methanobacteriati</taxon>
        <taxon>Methanobacteriota</taxon>
        <taxon>Stenosarchaea group</taxon>
        <taxon>Halobacteria</taxon>
        <taxon>Halobacteriales</taxon>
        <taxon>Haloferacaceae</taxon>
        <taxon>Halopenitus</taxon>
    </lineage>
</organism>
<evidence type="ECO:0000313" key="3">
    <source>
        <dbReference type="Proteomes" id="UP001596296"/>
    </source>
</evidence>
<dbReference type="EMBL" id="JBHSXL010000009">
    <property type="protein sequence ID" value="MFC6893539.1"/>
    <property type="molecule type" value="Genomic_DNA"/>
</dbReference>
<feature type="transmembrane region" description="Helical" evidence="1">
    <location>
        <begin position="116"/>
        <end position="139"/>
    </location>
</feature>
<proteinExistence type="predicted"/>
<keyword evidence="1" id="KW-0812">Transmembrane</keyword>
<evidence type="ECO:0000256" key="1">
    <source>
        <dbReference type="SAM" id="Phobius"/>
    </source>
</evidence>
<protein>
    <recommendedName>
        <fullName evidence="4">TIGR04206 family protein</fullName>
    </recommendedName>
</protein>
<gene>
    <name evidence="2" type="ORF">ACFQE9_13120</name>
</gene>
<feature type="transmembrane region" description="Helical" evidence="1">
    <location>
        <begin position="145"/>
        <end position="165"/>
    </location>
</feature>
<keyword evidence="3" id="KW-1185">Reference proteome</keyword>
<keyword evidence="1" id="KW-0472">Membrane</keyword>
<dbReference type="Proteomes" id="UP001596296">
    <property type="component" value="Unassembled WGS sequence"/>
</dbReference>
<dbReference type="InterPro" id="IPR055971">
    <property type="entry name" value="DUF7549"/>
</dbReference>
<evidence type="ECO:0000313" key="2">
    <source>
        <dbReference type="EMBL" id="MFC6893539.1"/>
    </source>
</evidence>
<dbReference type="Pfam" id="PF24417">
    <property type="entry name" value="DUF7549"/>
    <property type="match status" value="1"/>
</dbReference>
<dbReference type="RefSeq" id="WP_379745450.1">
    <property type="nucleotide sequence ID" value="NZ_JBHSVN010000001.1"/>
</dbReference>
<keyword evidence="1" id="KW-1133">Transmembrane helix</keyword>
<feature type="transmembrane region" description="Helical" evidence="1">
    <location>
        <begin position="82"/>
        <end position="104"/>
    </location>
</feature>
<evidence type="ECO:0008006" key="4">
    <source>
        <dbReference type="Google" id="ProtNLM"/>
    </source>
</evidence>
<sequence length="170" mass="18408">MVWVRSEYVGELAVVSAWLAALVPWNVTYASIPGYGNALFLRYPFLEVQYLIGWTIEERSFFLRPIGRAIRTQAGEVVYDAYIAWAIGSALIALAVFVSILYYLEEERLEAGPVDPAKVIGAALLAAGIVLGVTNYLLVALGVPGIPIPVGTVLVIGLGGTLLLAERREE</sequence>
<dbReference type="AlphaFoldDB" id="A0ABD5V0L2"/>
<comment type="caution">
    <text evidence="2">The sequence shown here is derived from an EMBL/GenBank/DDBJ whole genome shotgun (WGS) entry which is preliminary data.</text>
</comment>
<reference evidence="2 3" key="1">
    <citation type="journal article" date="2019" name="Int. J. Syst. Evol. Microbiol.">
        <title>The Global Catalogue of Microorganisms (GCM) 10K type strain sequencing project: providing services to taxonomists for standard genome sequencing and annotation.</title>
        <authorList>
            <consortium name="The Broad Institute Genomics Platform"/>
            <consortium name="The Broad Institute Genome Sequencing Center for Infectious Disease"/>
            <person name="Wu L."/>
            <person name="Ma J."/>
        </authorList>
    </citation>
    <scope>NUCLEOTIDE SEQUENCE [LARGE SCALE GENOMIC DNA]</scope>
    <source>
        <strain evidence="2 3">SKJ47</strain>
    </source>
</reference>
<name>A0ABD5V0L2_9EURY</name>